<dbReference type="InterPro" id="IPR014729">
    <property type="entry name" value="Rossmann-like_a/b/a_fold"/>
</dbReference>
<name>A0A172QUS7_9CORY</name>
<organism evidence="2 3">
    <name type="scientific">Corynebacterium crudilactis</name>
    <dbReference type="NCBI Taxonomy" id="1652495"/>
    <lineage>
        <taxon>Bacteria</taxon>
        <taxon>Bacillati</taxon>
        <taxon>Actinomycetota</taxon>
        <taxon>Actinomycetes</taxon>
        <taxon>Mycobacteriales</taxon>
        <taxon>Corynebacteriaceae</taxon>
        <taxon>Corynebacterium</taxon>
    </lineage>
</organism>
<dbReference type="AlphaFoldDB" id="A0A172QUS7"/>
<dbReference type="InterPro" id="IPR003848">
    <property type="entry name" value="DUF218"/>
</dbReference>
<feature type="domain" description="DUF218" evidence="1">
    <location>
        <begin position="1"/>
        <end position="65"/>
    </location>
</feature>
<evidence type="ECO:0000313" key="2">
    <source>
        <dbReference type="EMBL" id="ANE04453.1"/>
    </source>
</evidence>
<evidence type="ECO:0000313" key="3">
    <source>
        <dbReference type="Proteomes" id="UP000076929"/>
    </source>
</evidence>
<dbReference type="KEGG" id="ccjz:ccrud_09745"/>
<accession>A0A172QUS7</accession>
<evidence type="ECO:0000259" key="1">
    <source>
        <dbReference type="Pfam" id="PF02698"/>
    </source>
</evidence>
<reference evidence="2 3" key="1">
    <citation type="submission" date="2016-05" db="EMBL/GenBank/DDBJ databases">
        <title>Complete genome sequence of Corynebacterium crudilactis, a new Corynebacterium species isolated from raw cow's milk.</title>
        <authorList>
            <person name="Christian R."/>
            <person name="Zimmermann J."/>
            <person name="Lipski A."/>
            <person name="Kalinowski J."/>
        </authorList>
    </citation>
    <scope>NUCLEOTIDE SEQUENCE [LARGE SCALE GENOMIC DNA]</scope>
    <source>
        <strain evidence="2 3">JZ16</strain>
    </source>
</reference>
<proteinExistence type="predicted"/>
<sequence>MSRYLNEHGIPDDHIPVEDRATTTRENLLFSIERIGPDANIIVATSGYHVFRTALLTRALDINATVRSRRTAFYYAPSTFHCSLPGTSQISACAADPVDTVQYGIALDRAL</sequence>
<dbReference type="Gene3D" id="3.40.50.620">
    <property type="entry name" value="HUPs"/>
    <property type="match status" value="1"/>
</dbReference>
<gene>
    <name evidence="2" type="ORF">ccrud_09745</name>
</gene>
<dbReference type="Proteomes" id="UP000076929">
    <property type="component" value="Chromosome"/>
</dbReference>
<dbReference type="CDD" id="cd06259">
    <property type="entry name" value="YdcF-like"/>
    <property type="match status" value="1"/>
</dbReference>
<dbReference type="EMBL" id="CP015622">
    <property type="protein sequence ID" value="ANE04453.1"/>
    <property type="molecule type" value="Genomic_DNA"/>
</dbReference>
<protein>
    <recommendedName>
        <fullName evidence="1">DUF218 domain-containing protein</fullName>
    </recommendedName>
</protein>
<keyword evidence="3" id="KW-1185">Reference proteome</keyword>
<dbReference type="Pfam" id="PF02698">
    <property type="entry name" value="DUF218"/>
    <property type="match status" value="1"/>
</dbReference>